<protein>
    <submittedName>
        <fullName evidence="4">Glyoxylate/hydroxypyruvate reductase A</fullName>
        <ecNumber evidence="4">1.1.1.79</ecNumber>
        <ecNumber evidence="4">1.1.1.81</ecNumber>
    </submittedName>
</protein>
<keyword evidence="5" id="KW-1185">Reference proteome</keyword>
<evidence type="ECO:0000313" key="5">
    <source>
        <dbReference type="Proteomes" id="UP000553766"/>
    </source>
</evidence>
<dbReference type="RefSeq" id="WP_184012620.1">
    <property type="nucleotide sequence ID" value="NZ_JACIJS010000008.1"/>
</dbReference>
<evidence type="ECO:0000259" key="3">
    <source>
        <dbReference type="Pfam" id="PF02826"/>
    </source>
</evidence>
<dbReference type="EMBL" id="JACIJS010000008">
    <property type="protein sequence ID" value="MBB5516725.1"/>
    <property type="molecule type" value="Genomic_DNA"/>
</dbReference>
<dbReference type="SUPFAM" id="SSF51735">
    <property type="entry name" value="NAD(P)-binding Rossmann-fold domains"/>
    <property type="match status" value="1"/>
</dbReference>
<proteinExistence type="predicted"/>
<evidence type="ECO:0000313" key="4">
    <source>
        <dbReference type="EMBL" id="MBB5516725.1"/>
    </source>
</evidence>
<accession>A0A840X4G4</accession>
<dbReference type="EC" id="1.1.1.81" evidence="4"/>
<dbReference type="EC" id="1.1.1.79" evidence="4"/>
<organism evidence="4 5">
    <name type="scientific">Rubricella aquisinus</name>
    <dbReference type="NCBI Taxonomy" id="2028108"/>
    <lineage>
        <taxon>Bacteria</taxon>
        <taxon>Pseudomonadati</taxon>
        <taxon>Pseudomonadota</taxon>
        <taxon>Alphaproteobacteria</taxon>
        <taxon>Rhodobacterales</taxon>
        <taxon>Paracoccaceae</taxon>
        <taxon>Rubricella</taxon>
    </lineage>
</organism>
<dbReference type="GO" id="GO:0016618">
    <property type="term" value="F:hydroxypyruvate reductase [NAD(P)H] activity"/>
    <property type="evidence" value="ECO:0007669"/>
    <property type="project" value="UniProtKB-EC"/>
</dbReference>
<name>A0A840X4G4_9RHOB</name>
<reference evidence="4 5" key="1">
    <citation type="submission" date="2020-08" db="EMBL/GenBank/DDBJ databases">
        <title>Genomic Encyclopedia of Type Strains, Phase IV (KMG-IV): sequencing the most valuable type-strain genomes for metagenomic binning, comparative biology and taxonomic classification.</title>
        <authorList>
            <person name="Goeker M."/>
        </authorList>
    </citation>
    <scope>NUCLEOTIDE SEQUENCE [LARGE SCALE GENOMIC DNA]</scope>
    <source>
        <strain evidence="4 5">DSM 103377</strain>
    </source>
</reference>
<keyword evidence="2" id="KW-0520">NAD</keyword>
<evidence type="ECO:0000256" key="1">
    <source>
        <dbReference type="ARBA" id="ARBA00023002"/>
    </source>
</evidence>
<keyword evidence="1 4" id="KW-0560">Oxidoreductase</keyword>
<dbReference type="CDD" id="cd12164">
    <property type="entry name" value="GDH_like_2"/>
    <property type="match status" value="1"/>
</dbReference>
<dbReference type="PROSITE" id="PS00671">
    <property type="entry name" value="D_2_HYDROXYACID_DH_3"/>
    <property type="match status" value="1"/>
</dbReference>
<keyword evidence="4" id="KW-0670">Pyruvate</keyword>
<dbReference type="InterPro" id="IPR036291">
    <property type="entry name" value="NAD(P)-bd_dom_sf"/>
</dbReference>
<dbReference type="PANTHER" id="PTHR43333">
    <property type="entry name" value="2-HACID_DH_C DOMAIN-CONTAINING PROTEIN"/>
    <property type="match status" value="1"/>
</dbReference>
<sequence length="310" mass="33541">MTTILFAAKRADWAAYEAPLRQSMADLGVSADLVLEADPAEVDYLIYSPASTVQDFRPYTRLKAVLSLWAGVESIVGNTTLQVPLCRMVDPGLTEGMVEWVTGHVLRHHLGMDAHIQGQDGVWRNDVVPPLARDRRVAVLGLGALGSACAQMLAQLQFNTLGWSRRPKDISGVSCYSGEDGLRQVLSQAEIVVLLLPATPQTENTLNAESLALLPRGAVIINPGRGTLIDDEALLSALDTGQVGHATLDVFRAEPLPPEHAYWQHPCVTVTPHIASETRPVSAARTVMENIHRHLNGAALLNVVDRATGY</sequence>
<dbReference type="InterPro" id="IPR006140">
    <property type="entry name" value="D-isomer_DH_NAD-bd"/>
</dbReference>
<dbReference type="Pfam" id="PF02826">
    <property type="entry name" value="2-Hacid_dh_C"/>
    <property type="match status" value="1"/>
</dbReference>
<dbReference type="GO" id="GO:0051287">
    <property type="term" value="F:NAD binding"/>
    <property type="evidence" value="ECO:0007669"/>
    <property type="project" value="InterPro"/>
</dbReference>
<dbReference type="GO" id="GO:0030267">
    <property type="term" value="F:glyoxylate reductase (NADPH) activity"/>
    <property type="evidence" value="ECO:0007669"/>
    <property type="project" value="UniProtKB-EC"/>
</dbReference>
<gene>
    <name evidence="4" type="ORF">FHS89_002765</name>
</gene>
<dbReference type="AlphaFoldDB" id="A0A840X4G4"/>
<evidence type="ECO:0000256" key="2">
    <source>
        <dbReference type="ARBA" id="ARBA00023027"/>
    </source>
</evidence>
<dbReference type="InterPro" id="IPR029753">
    <property type="entry name" value="D-isomer_DH_CS"/>
</dbReference>
<dbReference type="Proteomes" id="UP000553766">
    <property type="component" value="Unassembled WGS sequence"/>
</dbReference>
<comment type="caution">
    <text evidence="4">The sequence shown here is derived from an EMBL/GenBank/DDBJ whole genome shotgun (WGS) entry which is preliminary data.</text>
</comment>
<dbReference type="PANTHER" id="PTHR43333:SF1">
    <property type="entry name" value="D-ISOMER SPECIFIC 2-HYDROXYACID DEHYDROGENASE NAD-BINDING DOMAIN-CONTAINING PROTEIN"/>
    <property type="match status" value="1"/>
</dbReference>
<dbReference type="Gene3D" id="3.40.50.720">
    <property type="entry name" value="NAD(P)-binding Rossmann-like Domain"/>
    <property type="match status" value="2"/>
</dbReference>
<feature type="domain" description="D-isomer specific 2-hydroxyacid dehydrogenase NAD-binding" evidence="3">
    <location>
        <begin position="107"/>
        <end position="275"/>
    </location>
</feature>